<accession>A0A1I5G7G1</accession>
<dbReference type="STRING" id="455193.SAMN05421805_112116"/>
<evidence type="ECO:0000313" key="5">
    <source>
        <dbReference type="Proteomes" id="UP000270697"/>
    </source>
</evidence>
<dbReference type="AlphaFoldDB" id="A0A1I5G7G1"/>
<dbReference type="Proteomes" id="UP000199398">
    <property type="component" value="Unassembled WGS sequence"/>
</dbReference>
<feature type="region of interest" description="Disordered" evidence="1">
    <location>
        <begin position="1"/>
        <end position="27"/>
    </location>
</feature>
<evidence type="ECO:0000313" key="2">
    <source>
        <dbReference type="EMBL" id="RKT83909.1"/>
    </source>
</evidence>
<dbReference type="Proteomes" id="UP000270697">
    <property type="component" value="Unassembled WGS sequence"/>
</dbReference>
<dbReference type="EMBL" id="RBXX01000002">
    <property type="protein sequence ID" value="RKT83909.1"/>
    <property type="molecule type" value="Genomic_DNA"/>
</dbReference>
<dbReference type="EMBL" id="FOUP01000012">
    <property type="protein sequence ID" value="SFO31431.1"/>
    <property type="molecule type" value="Genomic_DNA"/>
</dbReference>
<evidence type="ECO:0000256" key="1">
    <source>
        <dbReference type="SAM" id="MobiDB-lite"/>
    </source>
</evidence>
<gene>
    <name evidence="2" type="ORF">ATL45_2204</name>
    <name evidence="3" type="ORF">SAMN05421805_112116</name>
</gene>
<reference evidence="3 4" key="1">
    <citation type="submission" date="2016-10" db="EMBL/GenBank/DDBJ databases">
        <authorList>
            <person name="de Groot N.N."/>
        </authorList>
    </citation>
    <scope>NUCLEOTIDE SEQUENCE [LARGE SCALE GENOMIC DNA]</scope>
    <source>
        <strain evidence="3 4">CPCC 201259</strain>
    </source>
</reference>
<dbReference type="RefSeq" id="WP_093156481.1">
    <property type="nucleotide sequence ID" value="NZ_FOUP01000012.1"/>
</dbReference>
<keyword evidence="5" id="KW-1185">Reference proteome</keyword>
<proteinExistence type="predicted"/>
<feature type="region of interest" description="Disordered" evidence="1">
    <location>
        <begin position="130"/>
        <end position="160"/>
    </location>
</feature>
<feature type="region of interest" description="Disordered" evidence="1">
    <location>
        <begin position="273"/>
        <end position="334"/>
    </location>
</feature>
<reference evidence="2 5" key="2">
    <citation type="submission" date="2018-10" db="EMBL/GenBank/DDBJ databases">
        <title>Sequencing the genomes of 1000 actinobacteria strains.</title>
        <authorList>
            <person name="Klenk H.-P."/>
        </authorList>
    </citation>
    <scope>NUCLEOTIDE SEQUENCE [LARGE SCALE GENOMIC DNA]</scope>
    <source>
        <strain evidence="2 5">DSM 45119</strain>
    </source>
</reference>
<dbReference type="OrthoDB" id="3614642at2"/>
<evidence type="ECO:0000313" key="4">
    <source>
        <dbReference type="Proteomes" id="UP000199398"/>
    </source>
</evidence>
<name>A0A1I5G7G1_9PSEU</name>
<evidence type="ECO:0000313" key="3">
    <source>
        <dbReference type="EMBL" id="SFO31431.1"/>
    </source>
</evidence>
<organism evidence="3 4">
    <name type="scientific">Saccharopolyspora antimicrobica</name>
    <dbReference type="NCBI Taxonomy" id="455193"/>
    <lineage>
        <taxon>Bacteria</taxon>
        <taxon>Bacillati</taxon>
        <taxon>Actinomycetota</taxon>
        <taxon>Actinomycetes</taxon>
        <taxon>Pseudonocardiales</taxon>
        <taxon>Pseudonocardiaceae</taxon>
        <taxon>Saccharopolyspora</taxon>
    </lineage>
</organism>
<sequence length="334" mass="36219">MAVPDQDGSGGTGWATDGDQLKADPGSLRGYGENVATIAGNLQDDAMGGAMNINGVGDDRSISTGGFPEGSHAAQLVDRNARELMSFLTDIRQNHLALSSVAHICADLYEDTDNGSRVRLSGVEWAFAEPGAERPPGAPPYLDGDKTLSDLAPPPGMGKPGEEKLVAKNNFSGGVAYTYETADGRTRTVVQTAEGVTETGYDKNGTETYTNITRPDGTAITKGYDGNGKVISTTTRTTRNRTIAGGSDEVTSIRTEQRGKRPEEFAEHKVTRKYRDGTESHHYYREKLNEKGRPVGERTDDHYVGRQPKKTEPEDLTEHARRNLEKNRRLAEGM</sequence>
<protein>
    <submittedName>
        <fullName evidence="3">Uncharacterized protein</fullName>
    </submittedName>
</protein>